<dbReference type="OrthoDB" id="43122at2759"/>
<name>A0A0J7KSC5_LASNI</name>
<comment type="caution">
    <text evidence="2">The sequence shown here is derived from an EMBL/GenBank/DDBJ whole genome shotgun (WGS) entry which is preliminary data.</text>
</comment>
<evidence type="ECO:0000313" key="2">
    <source>
        <dbReference type="EMBL" id="KMQ93302.1"/>
    </source>
</evidence>
<reference evidence="2 3" key="1">
    <citation type="submission" date="2015-04" db="EMBL/GenBank/DDBJ databases">
        <title>Lasius niger genome sequencing.</title>
        <authorList>
            <person name="Konorov E.A."/>
            <person name="Nikitin M.A."/>
            <person name="Kirill M.V."/>
            <person name="Chang P."/>
        </authorList>
    </citation>
    <scope>NUCLEOTIDE SEQUENCE [LARGE SCALE GENOMIC DNA]</scope>
    <source>
        <tissue evidence="2">Whole</tissue>
    </source>
</reference>
<proteinExistence type="predicted"/>
<evidence type="ECO:0000313" key="3">
    <source>
        <dbReference type="Proteomes" id="UP000036403"/>
    </source>
</evidence>
<evidence type="ECO:0000256" key="1">
    <source>
        <dbReference type="SAM" id="MobiDB-lite"/>
    </source>
</evidence>
<organism evidence="2 3">
    <name type="scientific">Lasius niger</name>
    <name type="common">Black garden ant</name>
    <dbReference type="NCBI Taxonomy" id="67767"/>
    <lineage>
        <taxon>Eukaryota</taxon>
        <taxon>Metazoa</taxon>
        <taxon>Ecdysozoa</taxon>
        <taxon>Arthropoda</taxon>
        <taxon>Hexapoda</taxon>
        <taxon>Insecta</taxon>
        <taxon>Pterygota</taxon>
        <taxon>Neoptera</taxon>
        <taxon>Endopterygota</taxon>
        <taxon>Hymenoptera</taxon>
        <taxon>Apocrita</taxon>
        <taxon>Aculeata</taxon>
        <taxon>Formicoidea</taxon>
        <taxon>Formicidae</taxon>
        <taxon>Formicinae</taxon>
        <taxon>Lasius</taxon>
        <taxon>Lasius</taxon>
    </lineage>
</organism>
<feature type="compositionally biased region" description="Basic and acidic residues" evidence="1">
    <location>
        <begin position="54"/>
        <end position="78"/>
    </location>
</feature>
<accession>A0A0J7KSC5</accession>
<gene>
    <name evidence="2" type="ORF">RF55_6603</name>
</gene>
<sequence>MKRLLEWKQRMLQSPLTRKPSGSANRGRAQNDLSSYYKQQALLDLAAHEAAVAEGRHSRRREDGHRSHVRSKSSDGRRTAVNVPRYNSYSSDDEGRDSSPELII</sequence>
<dbReference type="EMBL" id="LBMM01003630">
    <property type="protein sequence ID" value="KMQ93302.1"/>
    <property type="molecule type" value="Genomic_DNA"/>
</dbReference>
<dbReference type="Proteomes" id="UP000036403">
    <property type="component" value="Unassembled WGS sequence"/>
</dbReference>
<feature type="compositionally biased region" description="Polar residues" evidence="1">
    <location>
        <begin position="11"/>
        <end position="24"/>
    </location>
</feature>
<dbReference type="AlphaFoldDB" id="A0A0J7KSC5"/>
<feature type="region of interest" description="Disordered" evidence="1">
    <location>
        <begin position="53"/>
        <end position="104"/>
    </location>
</feature>
<dbReference type="PaxDb" id="67767-A0A0J7KSC5"/>
<keyword evidence="3" id="KW-1185">Reference proteome</keyword>
<feature type="region of interest" description="Disordered" evidence="1">
    <location>
        <begin position="10"/>
        <end position="35"/>
    </location>
</feature>
<protein>
    <submittedName>
        <fullName evidence="2">Pleckstrin-like proteiny domain-containing family a member 5 protein</fullName>
    </submittedName>
</protein>